<feature type="compositionally biased region" description="Polar residues" evidence="1">
    <location>
        <begin position="214"/>
        <end position="224"/>
    </location>
</feature>
<dbReference type="EMBL" id="MU004231">
    <property type="protein sequence ID" value="KAF2673566.1"/>
    <property type="molecule type" value="Genomic_DNA"/>
</dbReference>
<feature type="compositionally biased region" description="Pro residues" evidence="1">
    <location>
        <begin position="238"/>
        <end position="252"/>
    </location>
</feature>
<feature type="compositionally biased region" description="Basic and acidic residues" evidence="1">
    <location>
        <begin position="141"/>
        <end position="166"/>
    </location>
</feature>
<feature type="compositionally biased region" description="Polar residues" evidence="1">
    <location>
        <begin position="192"/>
        <end position="203"/>
    </location>
</feature>
<feature type="compositionally biased region" description="Polar residues" evidence="1">
    <location>
        <begin position="357"/>
        <end position="368"/>
    </location>
</feature>
<feature type="compositionally biased region" description="Low complexity" evidence="1">
    <location>
        <begin position="454"/>
        <end position="467"/>
    </location>
</feature>
<organism evidence="2 3">
    <name type="scientific">Microthyrium microscopicum</name>
    <dbReference type="NCBI Taxonomy" id="703497"/>
    <lineage>
        <taxon>Eukaryota</taxon>
        <taxon>Fungi</taxon>
        <taxon>Dikarya</taxon>
        <taxon>Ascomycota</taxon>
        <taxon>Pezizomycotina</taxon>
        <taxon>Dothideomycetes</taxon>
        <taxon>Dothideomycetes incertae sedis</taxon>
        <taxon>Microthyriales</taxon>
        <taxon>Microthyriaceae</taxon>
        <taxon>Microthyrium</taxon>
    </lineage>
</organism>
<feature type="region of interest" description="Disordered" evidence="1">
    <location>
        <begin position="793"/>
        <end position="887"/>
    </location>
</feature>
<feature type="compositionally biased region" description="Polar residues" evidence="1">
    <location>
        <begin position="263"/>
        <end position="273"/>
    </location>
</feature>
<evidence type="ECO:0000313" key="2">
    <source>
        <dbReference type="EMBL" id="KAF2673566.1"/>
    </source>
</evidence>
<feature type="compositionally biased region" description="Polar residues" evidence="1">
    <location>
        <begin position="97"/>
        <end position="111"/>
    </location>
</feature>
<proteinExistence type="predicted"/>
<dbReference type="AlphaFoldDB" id="A0A6A6UPC0"/>
<feature type="region of interest" description="Disordered" evidence="1">
    <location>
        <begin position="1"/>
        <end position="526"/>
    </location>
</feature>
<feature type="compositionally biased region" description="Low complexity" evidence="1">
    <location>
        <begin position="278"/>
        <end position="312"/>
    </location>
</feature>
<feature type="compositionally biased region" description="Low complexity" evidence="1">
    <location>
        <begin position="338"/>
        <end position="354"/>
    </location>
</feature>
<dbReference type="OrthoDB" id="4155914at2759"/>
<accession>A0A6A6UPC0</accession>
<evidence type="ECO:0000256" key="1">
    <source>
        <dbReference type="SAM" id="MobiDB-lite"/>
    </source>
</evidence>
<gene>
    <name evidence="2" type="ORF">BT63DRAFT_410556</name>
</gene>
<name>A0A6A6UPC0_9PEZI</name>
<keyword evidence="3" id="KW-1185">Reference proteome</keyword>
<feature type="compositionally biased region" description="Low complexity" evidence="1">
    <location>
        <begin position="47"/>
        <end position="89"/>
    </location>
</feature>
<protein>
    <submittedName>
        <fullName evidence="2">Uncharacterized protein</fullName>
    </submittedName>
</protein>
<dbReference type="Proteomes" id="UP000799302">
    <property type="component" value="Unassembled WGS sequence"/>
</dbReference>
<evidence type="ECO:0000313" key="3">
    <source>
        <dbReference type="Proteomes" id="UP000799302"/>
    </source>
</evidence>
<reference evidence="2" key="1">
    <citation type="journal article" date="2020" name="Stud. Mycol.">
        <title>101 Dothideomycetes genomes: a test case for predicting lifestyles and emergence of pathogens.</title>
        <authorList>
            <person name="Haridas S."/>
            <person name="Albert R."/>
            <person name="Binder M."/>
            <person name="Bloem J."/>
            <person name="Labutti K."/>
            <person name="Salamov A."/>
            <person name="Andreopoulos B."/>
            <person name="Baker S."/>
            <person name="Barry K."/>
            <person name="Bills G."/>
            <person name="Bluhm B."/>
            <person name="Cannon C."/>
            <person name="Castanera R."/>
            <person name="Culley D."/>
            <person name="Daum C."/>
            <person name="Ezra D."/>
            <person name="Gonzalez J."/>
            <person name="Henrissat B."/>
            <person name="Kuo A."/>
            <person name="Liang C."/>
            <person name="Lipzen A."/>
            <person name="Lutzoni F."/>
            <person name="Magnuson J."/>
            <person name="Mondo S."/>
            <person name="Nolan M."/>
            <person name="Ohm R."/>
            <person name="Pangilinan J."/>
            <person name="Park H.-J."/>
            <person name="Ramirez L."/>
            <person name="Alfaro M."/>
            <person name="Sun H."/>
            <person name="Tritt A."/>
            <person name="Yoshinaga Y."/>
            <person name="Zwiers L.-H."/>
            <person name="Turgeon B."/>
            <person name="Goodwin S."/>
            <person name="Spatafora J."/>
            <person name="Crous P."/>
            <person name="Grigoriev I."/>
        </authorList>
    </citation>
    <scope>NUCLEOTIDE SEQUENCE</scope>
    <source>
        <strain evidence="2">CBS 115976</strain>
    </source>
</reference>
<sequence>MKGRLFGNKKGPQPSVEINQPYLQQQQQAPQVIAADPRIQPAQYQRIDPSQQPIAQPDPQQQQQAQQQQQPPQQVRLVRSPSHPNHPNNQPRRTAAQPPNSEINTNVSTGYINPPRQQGVDEYQRQENRHSAYLPGQQSHPPEEHKKRGIRDRLGLTSSKDGRHDQVGGVGRKLSVRGKGSPNPDIEGRQQWARQSNSSQLLLSPTEEDEDSQQARFNNPQFGRQQVLVKDGELVQGYPPPQGQQQYYPPPGEIQQQFHQGYRAQNTSSSEQVYLSPEQQLQLQQQQEGQFGQYPEQHLQQAPQQFHSQQQHYPPPQGLGGQTQAHPTAPPPGYVFDQQHSVQPSQPSPEEGPQFALQPQSPEGQTSAVDIHQPRATRPVTGQQEGVFLQAPPSATQVQSPPSPFAGQEAQNVQTDLQSAPQQPPSPSQQSAPSPMPPPSRSGGNIRQPDGKSMHSSSRESSMTASHPQGPGGQSTGKQTFPANVVPSGAQGQPYRGVPGGPQAPPPAEGDHGRATPSDRGPGDFTEEEAAHYHQLMKDHKELKEKYQKVKKYYFEKESQVHQLQNTLANQRLSASKTSLDDSEYSARFSRLDGLISQLSFSIRKSWTSIPEWLHRAVNKDAITTGKQEMTAVGRAFISCWLYREVFERIFHPDLDPELSFQLKTILTNLRHFAPPCNSGEEEEALASKLASWRMSTLEGLADALRAPAAQQHRQDLLQHLNGKLIADISDFLIDPAPPDLAGGVYMIVELAANICAHLHGESREVAIEYYPPLCPISPEIMKLEQGIPQLISPIAGGATGPGAIDDDNDSAKDAPGPDDLEQPMPPPKDEPKGRRGMLANLMGTNTAKPPGQPPIQQTQKPGSAGSAGKQNGAAAGGRETPSNREERVRLAVGLGVVIRNRSVLVRAPVYTTLV</sequence>
<feature type="compositionally biased region" description="Low complexity" evidence="1">
    <location>
        <begin position="20"/>
        <end position="37"/>
    </location>
</feature>